<organism evidence="3 4">
    <name type="scientific">Mycobacterium bourgelatii</name>
    <dbReference type="NCBI Taxonomy" id="1273442"/>
    <lineage>
        <taxon>Bacteria</taxon>
        <taxon>Bacillati</taxon>
        <taxon>Actinomycetota</taxon>
        <taxon>Actinomycetes</taxon>
        <taxon>Mycobacteriales</taxon>
        <taxon>Mycobacteriaceae</taxon>
        <taxon>Mycobacterium</taxon>
    </lineage>
</organism>
<gene>
    <name evidence="3" type="ORF">MBOU_37090</name>
</gene>
<comment type="caution">
    <text evidence="3">The sequence shown here is derived from an EMBL/GenBank/DDBJ whole genome shotgun (WGS) entry which is preliminary data.</text>
</comment>
<dbReference type="AlphaFoldDB" id="A0A7I9YSY0"/>
<keyword evidence="2" id="KW-0472">Membrane</keyword>
<dbReference type="Proteomes" id="UP000465360">
    <property type="component" value="Unassembled WGS sequence"/>
</dbReference>
<keyword evidence="2" id="KW-1133">Transmembrane helix</keyword>
<dbReference type="PANTHER" id="PTHR30188">
    <property type="entry name" value="ABC TRANSPORTER PERMEASE PROTEIN-RELATED"/>
    <property type="match status" value="1"/>
</dbReference>
<evidence type="ECO:0000256" key="1">
    <source>
        <dbReference type="SAM" id="MobiDB-lite"/>
    </source>
</evidence>
<feature type="compositionally biased region" description="Basic and acidic residues" evidence="1">
    <location>
        <begin position="1"/>
        <end position="13"/>
    </location>
</feature>
<proteinExistence type="predicted"/>
<evidence type="ECO:0000313" key="3">
    <source>
        <dbReference type="EMBL" id="GFG91667.1"/>
    </source>
</evidence>
<accession>A0A7I9YSY0</accession>
<feature type="transmembrane region" description="Helical" evidence="2">
    <location>
        <begin position="134"/>
        <end position="158"/>
    </location>
</feature>
<feature type="transmembrane region" description="Helical" evidence="2">
    <location>
        <begin position="190"/>
        <end position="220"/>
    </location>
</feature>
<dbReference type="GO" id="GO:0043190">
    <property type="term" value="C:ATP-binding cassette (ABC) transporter complex"/>
    <property type="evidence" value="ECO:0007669"/>
    <property type="project" value="InterPro"/>
</dbReference>
<keyword evidence="4" id="KW-1185">Reference proteome</keyword>
<protein>
    <submittedName>
        <fullName evidence="3">ABC transporter permease</fullName>
    </submittedName>
</protein>
<name>A0A7I9YSY0_MYCBU</name>
<feature type="transmembrane region" description="Helical" evidence="2">
    <location>
        <begin position="284"/>
        <end position="302"/>
    </location>
</feature>
<evidence type="ECO:0000256" key="2">
    <source>
        <dbReference type="SAM" id="Phobius"/>
    </source>
</evidence>
<feature type="transmembrane region" description="Helical" evidence="2">
    <location>
        <begin position="240"/>
        <end position="263"/>
    </location>
</feature>
<dbReference type="EMBL" id="BLKZ01000001">
    <property type="protein sequence ID" value="GFG91667.1"/>
    <property type="molecule type" value="Genomic_DNA"/>
</dbReference>
<dbReference type="Pfam" id="PF02405">
    <property type="entry name" value="MlaE"/>
    <property type="match status" value="1"/>
</dbReference>
<reference evidence="3 4" key="1">
    <citation type="journal article" date="2019" name="Emerg. Microbes Infect.">
        <title>Comprehensive subspecies identification of 175 nontuberculous mycobacteria species based on 7547 genomic profiles.</title>
        <authorList>
            <person name="Matsumoto Y."/>
            <person name="Kinjo T."/>
            <person name="Motooka D."/>
            <person name="Nabeya D."/>
            <person name="Jung N."/>
            <person name="Uechi K."/>
            <person name="Horii T."/>
            <person name="Iida T."/>
            <person name="Fujita J."/>
            <person name="Nakamura S."/>
        </authorList>
    </citation>
    <scope>NUCLEOTIDE SEQUENCE [LARGE SCALE GENOMIC DNA]</scope>
    <source>
        <strain evidence="3 4">JCM 30725</strain>
    </source>
</reference>
<dbReference type="PANTHER" id="PTHR30188:SF13">
    <property type="entry name" value="CONSERVED HYPOTHETICAL INTEGRAL MEMBRANE PROTEIN YRBE3B"/>
    <property type="match status" value="1"/>
</dbReference>
<feature type="region of interest" description="Disordered" evidence="1">
    <location>
        <begin position="1"/>
        <end position="32"/>
    </location>
</feature>
<dbReference type="GO" id="GO:0005548">
    <property type="term" value="F:phospholipid transporter activity"/>
    <property type="evidence" value="ECO:0007669"/>
    <property type="project" value="TreeGrafter"/>
</dbReference>
<feature type="transmembrane region" description="Helical" evidence="2">
    <location>
        <begin position="89"/>
        <end position="114"/>
    </location>
</feature>
<sequence length="309" mass="32199">MTRANEVAERSDEVGPLPPAQGRTAPASRPAVQEPSWFATVGPRLVAATRRIGEQTAFYGQSLANTGDAVRRYPGELLRLIAEMGMGTGALAVIGGTVGIIGFLTLTTGALVAVQGYDTLSNVGVEALTGFLSAFLNVRMIAPCTAGVALAATIGAGATAQLGAMRINEEIDALEVMGIRAVTYLASTRIIAGVFVVIPLYAVAVLASFVAAKFLTIAVYGQSRGVYEHYFVTFLHPTDLMWSFLSALTMAAGVMVVHTYYGFTATGGPAGVGEAVGRSVRSSMMVTAFVCLMISLSVYGQHGNFNLSG</sequence>
<keyword evidence="2" id="KW-0812">Transmembrane</keyword>
<evidence type="ECO:0000313" key="4">
    <source>
        <dbReference type="Proteomes" id="UP000465360"/>
    </source>
</evidence>
<dbReference type="InterPro" id="IPR030802">
    <property type="entry name" value="Permease_MalE"/>
</dbReference>